<name>A0A840WH96_9RHOB</name>
<gene>
    <name evidence="1" type="ORF">FHS89_000487</name>
</gene>
<accession>A0A840WH96</accession>
<comment type="caution">
    <text evidence="1">The sequence shown here is derived from an EMBL/GenBank/DDBJ whole genome shotgun (WGS) entry which is preliminary data.</text>
</comment>
<protein>
    <submittedName>
        <fullName evidence="1">Uncharacterized protein</fullName>
    </submittedName>
</protein>
<evidence type="ECO:0000313" key="1">
    <source>
        <dbReference type="EMBL" id="MBB5514489.1"/>
    </source>
</evidence>
<dbReference type="EMBL" id="JACIJS010000001">
    <property type="protein sequence ID" value="MBB5514489.1"/>
    <property type="molecule type" value="Genomic_DNA"/>
</dbReference>
<reference evidence="1 2" key="1">
    <citation type="submission" date="2020-08" db="EMBL/GenBank/DDBJ databases">
        <title>Genomic Encyclopedia of Type Strains, Phase IV (KMG-IV): sequencing the most valuable type-strain genomes for metagenomic binning, comparative biology and taxonomic classification.</title>
        <authorList>
            <person name="Goeker M."/>
        </authorList>
    </citation>
    <scope>NUCLEOTIDE SEQUENCE [LARGE SCALE GENOMIC DNA]</scope>
    <source>
        <strain evidence="1 2">DSM 103377</strain>
    </source>
</reference>
<sequence>MASPFDPKSASLTVIDGPSPFARRAHMEALLDGLSLTADFTDGATGAHHAEACARAHLGALGGPLPQIVLENDLALTGDGIALPPLPKDADIIYLGVSPFGALSPSPAHLEQVGRRVIHGLTLASVQDADWLRVHSMSGAIAILYVSERGRARWADAAREAIETGLAFDTCCAYAMRDVVVYAPHLPVFYEARHLQRRLKRVTPAQREAWTRRPIRPVVEGDIRVGNLGWGRIMAQAVPGGSGLEWKLLSGPS</sequence>
<proteinExistence type="predicted"/>
<dbReference type="AlphaFoldDB" id="A0A840WH96"/>
<organism evidence="1 2">
    <name type="scientific">Rubricella aquisinus</name>
    <dbReference type="NCBI Taxonomy" id="2028108"/>
    <lineage>
        <taxon>Bacteria</taxon>
        <taxon>Pseudomonadati</taxon>
        <taxon>Pseudomonadota</taxon>
        <taxon>Alphaproteobacteria</taxon>
        <taxon>Rhodobacterales</taxon>
        <taxon>Paracoccaceae</taxon>
        <taxon>Rubricella</taxon>
    </lineage>
</organism>
<evidence type="ECO:0000313" key="2">
    <source>
        <dbReference type="Proteomes" id="UP000553766"/>
    </source>
</evidence>
<dbReference type="Proteomes" id="UP000553766">
    <property type="component" value="Unassembled WGS sequence"/>
</dbReference>
<keyword evidence="2" id="KW-1185">Reference proteome</keyword>
<dbReference type="RefSeq" id="WP_184008096.1">
    <property type="nucleotide sequence ID" value="NZ_JACIJS010000001.1"/>
</dbReference>